<evidence type="ECO:0000313" key="1">
    <source>
        <dbReference type="EMBL" id="KAA6308944.1"/>
    </source>
</evidence>
<dbReference type="AlphaFoldDB" id="A0A5J4PK35"/>
<dbReference type="EMBL" id="SNRY01008214">
    <property type="protein sequence ID" value="KAA6308944.1"/>
    <property type="molecule type" value="Genomic_DNA"/>
</dbReference>
<protein>
    <submittedName>
        <fullName evidence="1">Uncharacterized protein</fullName>
    </submittedName>
</protein>
<reference evidence="1" key="1">
    <citation type="submission" date="2019-03" db="EMBL/GenBank/DDBJ databases">
        <title>Single cell metagenomics reveals metabolic interactions within the superorganism composed of flagellate Streblomastix strix and complex community of Bacteroidetes bacteria on its surface.</title>
        <authorList>
            <person name="Treitli S.C."/>
            <person name="Kolisko M."/>
            <person name="Husnik F."/>
            <person name="Keeling P."/>
            <person name="Hampl V."/>
        </authorList>
    </citation>
    <scope>NUCLEOTIDE SEQUENCE</scope>
    <source>
        <strain evidence="1">STM</strain>
    </source>
</reference>
<comment type="caution">
    <text evidence="1">The sequence shown here is derived from an EMBL/GenBank/DDBJ whole genome shotgun (WGS) entry which is preliminary data.</text>
</comment>
<gene>
    <name evidence="1" type="ORF">EZS27_039481</name>
</gene>
<organism evidence="1">
    <name type="scientific">termite gut metagenome</name>
    <dbReference type="NCBI Taxonomy" id="433724"/>
    <lineage>
        <taxon>unclassified sequences</taxon>
        <taxon>metagenomes</taxon>
        <taxon>organismal metagenomes</taxon>
    </lineage>
</organism>
<dbReference type="SUPFAM" id="SSF52540">
    <property type="entry name" value="P-loop containing nucleoside triphosphate hydrolases"/>
    <property type="match status" value="1"/>
</dbReference>
<dbReference type="Gene3D" id="3.40.50.300">
    <property type="entry name" value="P-loop containing nucleotide triphosphate hydrolases"/>
    <property type="match status" value="1"/>
</dbReference>
<name>A0A5J4PK35_9ZZZZ</name>
<proteinExistence type="predicted"/>
<accession>A0A5J4PK35</accession>
<dbReference type="InterPro" id="IPR027417">
    <property type="entry name" value="P-loop_NTPase"/>
</dbReference>
<sequence>MEKEKALSIREVISTNLDFYQALQKDAHEIVSGEKEKMQRIRLLLPLVYSDFQDLFLSFGTCCLFNRNQDRNFVIDRNNELVIEQLYYYATHNPSFAGDLNKGILLQGKYGCGKTILLETYSSLHNHIVKKFCLNQPLLLFIKSVELQEQIMKQSVKIFVQRPLIIDEFGRESKTVQDYGNINRPISELLSLRSDAGTLTHGTTNFTLDTLSSEEFYGRMIGDRLKMMFNFITLQGESRRR</sequence>